<proteinExistence type="predicted"/>
<accession>A0A2H3NW70</accession>
<dbReference type="EMBL" id="PDEP01000001">
    <property type="protein sequence ID" value="PEN09174.1"/>
    <property type="molecule type" value="Genomic_DNA"/>
</dbReference>
<organism evidence="2 3">
    <name type="scientific">Longimonas halophila</name>
    <dbReference type="NCBI Taxonomy" id="1469170"/>
    <lineage>
        <taxon>Bacteria</taxon>
        <taxon>Pseudomonadati</taxon>
        <taxon>Rhodothermota</taxon>
        <taxon>Rhodothermia</taxon>
        <taxon>Rhodothermales</taxon>
        <taxon>Salisaetaceae</taxon>
        <taxon>Longimonas</taxon>
    </lineage>
</organism>
<dbReference type="InterPro" id="IPR036388">
    <property type="entry name" value="WH-like_DNA-bd_sf"/>
</dbReference>
<evidence type="ECO:0000313" key="3">
    <source>
        <dbReference type="Proteomes" id="UP000221024"/>
    </source>
</evidence>
<comment type="caution">
    <text evidence="2">The sequence shown here is derived from an EMBL/GenBank/DDBJ whole genome shotgun (WGS) entry which is preliminary data.</text>
</comment>
<feature type="region of interest" description="Disordered" evidence="1">
    <location>
        <begin position="201"/>
        <end position="223"/>
    </location>
</feature>
<dbReference type="InterPro" id="IPR013324">
    <property type="entry name" value="RNA_pol_sigma_r3/r4-like"/>
</dbReference>
<dbReference type="SUPFAM" id="SSF88659">
    <property type="entry name" value="Sigma3 and sigma4 domains of RNA polymerase sigma factors"/>
    <property type="match status" value="1"/>
</dbReference>
<gene>
    <name evidence="2" type="ORF">CRI93_00120</name>
</gene>
<dbReference type="Proteomes" id="UP000221024">
    <property type="component" value="Unassembled WGS sequence"/>
</dbReference>
<evidence type="ECO:0000313" key="2">
    <source>
        <dbReference type="EMBL" id="PEN09174.1"/>
    </source>
</evidence>
<reference evidence="2 3" key="1">
    <citation type="submission" date="2017-10" db="EMBL/GenBank/DDBJ databases">
        <title>Draft genome of Longimonas halophila.</title>
        <authorList>
            <person name="Goh K.M."/>
            <person name="Shamsir M.S."/>
            <person name="Lim S.W."/>
        </authorList>
    </citation>
    <scope>NUCLEOTIDE SEQUENCE [LARGE SCALE GENOMIC DNA]</scope>
    <source>
        <strain evidence="2 3">KCTC 42399</strain>
    </source>
</reference>
<dbReference type="AlphaFoldDB" id="A0A2H3NW70"/>
<dbReference type="Gene3D" id="1.10.10.10">
    <property type="entry name" value="Winged helix-like DNA-binding domain superfamily/Winged helix DNA-binding domain"/>
    <property type="match status" value="1"/>
</dbReference>
<protein>
    <submittedName>
        <fullName evidence="2">Uncharacterized protein</fullName>
    </submittedName>
</protein>
<name>A0A2H3NW70_9BACT</name>
<evidence type="ECO:0000256" key="1">
    <source>
        <dbReference type="SAM" id="MobiDB-lite"/>
    </source>
</evidence>
<sequence length="409" mass="44909">MLPVFLCPPSLMADSDSPSLLQHLNAVYTLACTLVGPEQAQALTQQVFQHAAAVPPRERPENRTLWMLECTLRAYSKHKPAHADTPDLRTAAAQTLVRDTLPAAWAACSPRDRTLLTAHLYLDLSAATLASLVDLSAEDIETAVQTARATLRATLRDMLVGPQRMLVDTAFPDSRLDDSIRDYLESDHGAAPRSLRAAVTRTIQAERTPSSQTREQRSSRRRSQWLKTGGVMAGLLALFVVAWGLHTLWVGSDTAPSSTSTSLVAFSARHADMAQPLLDPATPDSAQSAWQQTQGTSLIVPAVAQAELRRLDVLALDENRPVPVLRYEIVDAETPLYVLAYSYAQLDALAPRVTLSRALRQTLEAEDTFVEQSVDGRAVLLWRVRSRIYVAVFPADARNVRPQRITPAP</sequence>
<keyword evidence="3" id="KW-1185">Reference proteome</keyword>